<dbReference type="AlphaFoldDB" id="A0A1T5HWL5"/>
<dbReference type="InterPro" id="IPR036680">
    <property type="entry name" value="SPOR-like_sf"/>
</dbReference>
<dbReference type="InterPro" id="IPR007730">
    <property type="entry name" value="SPOR-like_dom"/>
</dbReference>
<name>A0A1T5HWL5_9GAMM</name>
<sequence>MTSRPLKAAVVLGLFALSGCASSDSPCDSGYLLPSKVDSANLQCQQQPVETSAPIETVAPETTVTNEPVIDSDYINNDDAHLADEESMTNDQAFGDINPSHFTIQILALSEERNLRGYLQPITSDQPIWVNWKHALGRNWYAVTYGNFATREEAKQAIQTLPATVQAQGPFVLSFAAVKADKEGQVYQLR</sequence>
<evidence type="ECO:0000313" key="4">
    <source>
        <dbReference type="Proteomes" id="UP000189966"/>
    </source>
</evidence>
<dbReference type="PROSITE" id="PS51257">
    <property type="entry name" value="PROKAR_LIPOPROTEIN"/>
    <property type="match status" value="1"/>
</dbReference>
<evidence type="ECO:0000313" key="3">
    <source>
        <dbReference type="EMBL" id="SKC31086.1"/>
    </source>
</evidence>
<dbReference type="Proteomes" id="UP000189966">
    <property type="component" value="Unassembled WGS sequence"/>
</dbReference>
<dbReference type="GO" id="GO:0042834">
    <property type="term" value="F:peptidoglycan binding"/>
    <property type="evidence" value="ECO:0007669"/>
    <property type="project" value="InterPro"/>
</dbReference>
<organism evidence="3 4">
    <name type="scientific">Photobacterium piscicola</name>
    <dbReference type="NCBI Taxonomy" id="1378299"/>
    <lineage>
        <taxon>Bacteria</taxon>
        <taxon>Pseudomonadati</taxon>
        <taxon>Pseudomonadota</taxon>
        <taxon>Gammaproteobacteria</taxon>
        <taxon>Vibrionales</taxon>
        <taxon>Vibrionaceae</taxon>
        <taxon>Photobacterium</taxon>
    </lineage>
</organism>
<dbReference type="SUPFAM" id="SSF110997">
    <property type="entry name" value="Sporulation related repeat"/>
    <property type="match status" value="1"/>
</dbReference>
<dbReference type="PROSITE" id="PS51724">
    <property type="entry name" value="SPOR"/>
    <property type="match status" value="1"/>
</dbReference>
<proteinExistence type="predicted"/>
<accession>A0A1T5HWL5</accession>
<reference evidence="3 4" key="1">
    <citation type="submission" date="2017-02" db="EMBL/GenBank/DDBJ databases">
        <authorList>
            <person name="Peterson S.W."/>
        </authorList>
    </citation>
    <scope>NUCLEOTIDE SEQUENCE [LARGE SCALE GENOMIC DNA]</scope>
    <source>
        <strain evidence="4">type strain: NCCB 100098</strain>
    </source>
</reference>
<dbReference type="OrthoDB" id="6189127at2"/>
<feature type="domain" description="SPOR" evidence="2">
    <location>
        <begin position="96"/>
        <end position="174"/>
    </location>
</feature>
<dbReference type="EMBL" id="FUZI01000001">
    <property type="protein sequence ID" value="SKC31086.1"/>
    <property type="molecule type" value="Genomic_DNA"/>
</dbReference>
<dbReference type="Pfam" id="PF05036">
    <property type="entry name" value="SPOR"/>
    <property type="match status" value="1"/>
</dbReference>
<evidence type="ECO:0000259" key="2">
    <source>
        <dbReference type="PROSITE" id="PS51724"/>
    </source>
</evidence>
<gene>
    <name evidence="3" type="ORF">CZ809_00564</name>
</gene>
<dbReference type="Gene3D" id="3.30.70.1070">
    <property type="entry name" value="Sporulation related repeat"/>
    <property type="match status" value="1"/>
</dbReference>
<keyword evidence="1" id="KW-0732">Signal</keyword>
<feature type="signal peptide" evidence="1">
    <location>
        <begin position="1"/>
        <end position="23"/>
    </location>
</feature>
<dbReference type="RefSeq" id="WP_080155915.1">
    <property type="nucleotide sequence ID" value="NZ_CP175535.1"/>
</dbReference>
<feature type="chain" id="PRO_5013250726" description="SPOR domain-containing protein" evidence="1">
    <location>
        <begin position="24"/>
        <end position="190"/>
    </location>
</feature>
<protein>
    <recommendedName>
        <fullName evidence="2">SPOR domain-containing protein</fullName>
    </recommendedName>
</protein>
<evidence type="ECO:0000256" key="1">
    <source>
        <dbReference type="SAM" id="SignalP"/>
    </source>
</evidence>